<dbReference type="CDD" id="cd05288">
    <property type="entry name" value="PGDH"/>
    <property type="match status" value="1"/>
</dbReference>
<evidence type="ECO:0000256" key="1">
    <source>
        <dbReference type="ARBA" id="ARBA00023002"/>
    </source>
</evidence>
<keyword evidence="4" id="KW-1185">Reference proteome</keyword>
<dbReference type="InterPro" id="IPR036291">
    <property type="entry name" value="NAD(P)-bd_dom_sf"/>
</dbReference>
<dbReference type="InterPro" id="IPR041694">
    <property type="entry name" value="ADH_N_2"/>
</dbReference>
<dbReference type="Pfam" id="PF00107">
    <property type="entry name" value="ADH_zinc_N"/>
    <property type="match status" value="1"/>
</dbReference>
<protein>
    <recommendedName>
        <fullName evidence="2">Enoyl reductase (ER) domain-containing protein</fullName>
    </recommendedName>
</protein>
<dbReference type="PANTHER" id="PTHR43205:SF7">
    <property type="entry name" value="PROSTAGLANDIN REDUCTASE 1"/>
    <property type="match status" value="1"/>
</dbReference>
<evidence type="ECO:0000313" key="4">
    <source>
        <dbReference type="Proteomes" id="UP001206128"/>
    </source>
</evidence>
<dbReference type="Proteomes" id="UP001206128">
    <property type="component" value="Unassembled WGS sequence"/>
</dbReference>
<accession>A0AAE3KIC0</accession>
<dbReference type="EMBL" id="JAMTCK010000017">
    <property type="protein sequence ID" value="MCP2169116.1"/>
    <property type="molecule type" value="Genomic_DNA"/>
</dbReference>
<dbReference type="GO" id="GO:0016628">
    <property type="term" value="F:oxidoreductase activity, acting on the CH-CH group of donors, NAD or NADP as acceptor"/>
    <property type="evidence" value="ECO:0007669"/>
    <property type="project" value="InterPro"/>
</dbReference>
<dbReference type="SUPFAM" id="SSF50129">
    <property type="entry name" value="GroES-like"/>
    <property type="match status" value="1"/>
</dbReference>
<dbReference type="Pfam" id="PF16884">
    <property type="entry name" value="ADH_N_2"/>
    <property type="match status" value="1"/>
</dbReference>
<dbReference type="InterPro" id="IPR013149">
    <property type="entry name" value="ADH-like_C"/>
</dbReference>
<dbReference type="Gene3D" id="3.90.180.10">
    <property type="entry name" value="Medium-chain alcohol dehydrogenases, catalytic domain"/>
    <property type="match status" value="1"/>
</dbReference>
<keyword evidence="1" id="KW-0560">Oxidoreductase</keyword>
<evidence type="ECO:0000313" key="3">
    <source>
        <dbReference type="EMBL" id="MCP2169116.1"/>
    </source>
</evidence>
<dbReference type="InterPro" id="IPR020843">
    <property type="entry name" value="ER"/>
</dbReference>
<feature type="domain" description="Enoyl reductase (ER)" evidence="2">
    <location>
        <begin position="16"/>
        <end position="334"/>
    </location>
</feature>
<sequence>MGEQNRVWKLVRRPVGNDYAAAVELVAEGVPDLVDGDVLIRNAYLSLDAGTRMWMSAREDSYSPPTPLGSPVISTVLGTVVDSRHPDYRAGDLVRAYGQWADFSVSRPDEVYVERVSRRLDDPRQHLAVFGANGWTAYLGVVEYGEARAGETFVVSAASGVTGALAGQIAAQVGCRVIGITGSAEKAAWLTGELGFDAAVNHRDGDVAEQLRALCPQGIDVYFDNVGGPILDAALGNMALFGRVAVCGLLHNYGREGRVPGPERFDQILMKRLRFTGFFSPDFYHRGPEVNRVLRPWYEAGKLRMRFEVTDGLEHTLIAYGTLFSGAKVGKALVRLADPLD</sequence>
<dbReference type="SMART" id="SM00829">
    <property type="entry name" value="PKS_ER"/>
    <property type="match status" value="1"/>
</dbReference>
<gene>
    <name evidence="3" type="ORF">LX83_006000</name>
</gene>
<name>A0AAE3KIC0_9PSEU</name>
<comment type="caution">
    <text evidence="3">The sequence shown here is derived from an EMBL/GenBank/DDBJ whole genome shotgun (WGS) entry which is preliminary data.</text>
</comment>
<dbReference type="PANTHER" id="PTHR43205">
    <property type="entry name" value="PROSTAGLANDIN REDUCTASE"/>
    <property type="match status" value="1"/>
</dbReference>
<evidence type="ECO:0000259" key="2">
    <source>
        <dbReference type="SMART" id="SM00829"/>
    </source>
</evidence>
<dbReference type="InterPro" id="IPR045010">
    <property type="entry name" value="MDR_fam"/>
</dbReference>
<dbReference type="Gene3D" id="3.40.50.720">
    <property type="entry name" value="NAD(P)-binding Rossmann-like Domain"/>
    <property type="match status" value="1"/>
</dbReference>
<dbReference type="RefSeq" id="WP_253777623.1">
    <property type="nucleotide sequence ID" value="NZ_JAMTCK010000017.1"/>
</dbReference>
<organism evidence="3 4">
    <name type="scientific">Goodfellowiella coeruleoviolacea</name>
    <dbReference type="NCBI Taxonomy" id="334858"/>
    <lineage>
        <taxon>Bacteria</taxon>
        <taxon>Bacillati</taxon>
        <taxon>Actinomycetota</taxon>
        <taxon>Actinomycetes</taxon>
        <taxon>Pseudonocardiales</taxon>
        <taxon>Pseudonocardiaceae</taxon>
        <taxon>Goodfellowiella</taxon>
    </lineage>
</organism>
<dbReference type="SUPFAM" id="SSF51735">
    <property type="entry name" value="NAD(P)-binding Rossmann-fold domains"/>
    <property type="match status" value="1"/>
</dbReference>
<dbReference type="FunFam" id="3.40.50.720:FF:000121">
    <property type="entry name" value="Prostaglandin reductase 2"/>
    <property type="match status" value="1"/>
</dbReference>
<dbReference type="AlphaFoldDB" id="A0AAE3KIC0"/>
<proteinExistence type="predicted"/>
<dbReference type="InterPro" id="IPR011032">
    <property type="entry name" value="GroES-like_sf"/>
</dbReference>
<reference evidence="3" key="1">
    <citation type="submission" date="2022-06" db="EMBL/GenBank/DDBJ databases">
        <title>Genomic Encyclopedia of Archaeal and Bacterial Type Strains, Phase II (KMG-II): from individual species to whole genera.</title>
        <authorList>
            <person name="Goeker M."/>
        </authorList>
    </citation>
    <scope>NUCLEOTIDE SEQUENCE</scope>
    <source>
        <strain evidence="3">DSM 43935</strain>
    </source>
</reference>